<reference evidence="2 3" key="1">
    <citation type="submission" date="2019-11" db="EMBL/GenBank/DDBJ databases">
        <title>Novel species isolated from a subtropical stream in China.</title>
        <authorList>
            <person name="Lu H."/>
        </authorList>
    </citation>
    <scope>NUCLEOTIDE SEQUENCE [LARGE SCALE GENOMIC DNA]</scope>
    <source>
        <strain evidence="2 3">FT92W</strain>
    </source>
</reference>
<gene>
    <name evidence="2" type="ORF">GJ700_02340</name>
</gene>
<keyword evidence="3" id="KW-1185">Reference proteome</keyword>
<feature type="region of interest" description="Disordered" evidence="1">
    <location>
        <begin position="256"/>
        <end position="278"/>
    </location>
</feature>
<accession>A0A7X2IIB2</accession>
<dbReference type="EMBL" id="WKJJ01000001">
    <property type="protein sequence ID" value="MRV70557.1"/>
    <property type="molecule type" value="Genomic_DNA"/>
</dbReference>
<sequence length="278" mass="30606">MDDRSITKDDHGEMNARLIAREAKADFRRVESASRKLPVLLYSPEGKRLYIRFFNTTQLNTHFISVIAPLSLPAEDIGKAEEKLYELVASHTEKLNSAIAEADEICRRNGIASLATYDVEVLSLEAKVISKLGRRYLELIEKVDQLMPMLETLVIDEVMAKHDMNLRKTRAKRGVREISSTARAVRAGLQKRIRAASPTPTLAPSEAPDEAAMLPLQPDTLVDELFAGASMPTREADNDVGTTVVAAQMNTVEMEVRPDPNDGAGGGEDPCTNHADIP</sequence>
<dbReference type="Proteomes" id="UP000446768">
    <property type="component" value="Unassembled WGS sequence"/>
</dbReference>
<protein>
    <submittedName>
        <fullName evidence="2">DUF1845 domain-containing protein</fullName>
    </submittedName>
</protein>
<comment type="caution">
    <text evidence="2">The sequence shown here is derived from an EMBL/GenBank/DDBJ whole genome shotgun (WGS) entry which is preliminary data.</text>
</comment>
<evidence type="ECO:0000313" key="2">
    <source>
        <dbReference type="EMBL" id="MRV70557.1"/>
    </source>
</evidence>
<dbReference type="RefSeq" id="WP_154371025.1">
    <property type="nucleotide sequence ID" value="NZ_WKJJ01000001.1"/>
</dbReference>
<dbReference type="AlphaFoldDB" id="A0A7X2IIB2"/>
<name>A0A7X2IIB2_9BURK</name>
<organism evidence="2 3">
    <name type="scientific">Pseudoduganella rivuli</name>
    <dbReference type="NCBI Taxonomy" id="2666085"/>
    <lineage>
        <taxon>Bacteria</taxon>
        <taxon>Pseudomonadati</taxon>
        <taxon>Pseudomonadota</taxon>
        <taxon>Betaproteobacteria</taxon>
        <taxon>Burkholderiales</taxon>
        <taxon>Oxalobacteraceae</taxon>
        <taxon>Telluria group</taxon>
        <taxon>Pseudoduganella</taxon>
    </lineage>
</organism>
<proteinExistence type="predicted"/>
<evidence type="ECO:0000256" key="1">
    <source>
        <dbReference type="SAM" id="MobiDB-lite"/>
    </source>
</evidence>
<evidence type="ECO:0000313" key="3">
    <source>
        <dbReference type="Proteomes" id="UP000446768"/>
    </source>
</evidence>